<gene>
    <name evidence="2" type="ORF">NC653_030898</name>
</gene>
<keyword evidence="3" id="KW-1185">Reference proteome</keyword>
<evidence type="ECO:0000256" key="1">
    <source>
        <dbReference type="SAM" id="SignalP"/>
    </source>
</evidence>
<feature type="signal peptide" evidence="1">
    <location>
        <begin position="1"/>
        <end position="17"/>
    </location>
</feature>
<evidence type="ECO:0000313" key="2">
    <source>
        <dbReference type="EMBL" id="KAJ6974893.1"/>
    </source>
</evidence>
<keyword evidence="1" id="KW-0732">Signal</keyword>
<feature type="chain" id="PRO_5042002158" evidence="1">
    <location>
        <begin position="18"/>
        <end position="31"/>
    </location>
</feature>
<accession>A0AAD6LX19</accession>
<name>A0AAD6LX19_9ROSI</name>
<evidence type="ECO:0000313" key="3">
    <source>
        <dbReference type="Proteomes" id="UP001164929"/>
    </source>
</evidence>
<sequence>MNRGFLLLLLLLQPVKKQDCFHTCISKACLC</sequence>
<dbReference type="Proteomes" id="UP001164929">
    <property type="component" value="Chromosome 13"/>
</dbReference>
<dbReference type="AlphaFoldDB" id="A0AAD6LX19"/>
<comment type="caution">
    <text evidence="2">The sequence shown here is derived from an EMBL/GenBank/DDBJ whole genome shotgun (WGS) entry which is preliminary data.</text>
</comment>
<protein>
    <submittedName>
        <fullName evidence="2">Uncharacterized protein</fullName>
    </submittedName>
</protein>
<organism evidence="2 3">
    <name type="scientific">Populus alba x Populus x berolinensis</name>
    <dbReference type="NCBI Taxonomy" id="444605"/>
    <lineage>
        <taxon>Eukaryota</taxon>
        <taxon>Viridiplantae</taxon>
        <taxon>Streptophyta</taxon>
        <taxon>Embryophyta</taxon>
        <taxon>Tracheophyta</taxon>
        <taxon>Spermatophyta</taxon>
        <taxon>Magnoliopsida</taxon>
        <taxon>eudicotyledons</taxon>
        <taxon>Gunneridae</taxon>
        <taxon>Pentapetalae</taxon>
        <taxon>rosids</taxon>
        <taxon>fabids</taxon>
        <taxon>Malpighiales</taxon>
        <taxon>Salicaceae</taxon>
        <taxon>Saliceae</taxon>
        <taxon>Populus</taxon>
    </lineage>
</organism>
<dbReference type="EMBL" id="JAQIZT010000013">
    <property type="protein sequence ID" value="KAJ6974893.1"/>
    <property type="molecule type" value="Genomic_DNA"/>
</dbReference>
<proteinExistence type="predicted"/>
<reference evidence="2" key="1">
    <citation type="journal article" date="2023" name="Mol. Ecol. Resour.">
        <title>Chromosome-level genome assembly of a triploid poplar Populus alba 'Berolinensis'.</title>
        <authorList>
            <person name="Chen S."/>
            <person name="Yu Y."/>
            <person name="Wang X."/>
            <person name="Wang S."/>
            <person name="Zhang T."/>
            <person name="Zhou Y."/>
            <person name="He R."/>
            <person name="Meng N."/>
            <person name="Wang Y."/>
            <person name="Liu W."/>
            <person name="Liu Z."/>
            <person name="Liu J."/>
            <person name="Guo Q."/>
            <person name="Huang H."/>
            <person name="Sederoff R.R."/>
            <person name="Wang G."/>
            <person name="Qu G."/>
            <person name="Chen S."/>
        </authorList>
    </citation>
    <scope>NUCLEOTIDE SEQUENCE</scope>
    <source>
        <strain evidence="2">SC-2020</strain>
    </source>
</reference>